<proteinExistence type="predicted"/>
<dbReference type="Proteomes" id="UP000250358">
    <property type="component" value="Unassembled WGS sequence"/>
</dbReference>
<dbReference type="PROSITE" id="PS51257">
    <property type="entry name" value="PROKAR_LIPOPROTEIN"/>
    <property type="match status" value="1"/>
</dbReference>
<organism evidence="1 2">
    <name type="scientific">Brevundimonas diminuta</name>
    <name type="common">Pseudomonas diminuta</name>
    <dbReference type="NCBI Taxonomy" id="293"/>
    <lineage>
        <taxon>Bacteria</taxon>
        <taxon>Pseudomonadati</taxon>
        <taxon>Pseudomonadota</taxon>
        <taxon>Alphaproteobacteria</taxon>
        <taxon>Caulobacterales</taxon>
        <taxon>Caulobacteraceae</taxon>
        <taxon>Brevundimonas</taxon>
    </lineage>
</organism>
<evidence type="ECO:0000313" key="1">
    <source>
        <dbReference type="EMBL" id="SPU44231.1"/>
    </source>
</evidence>
<reference evidence="1 2" key="1">
    <citation type="submission" date="2018-06" db="EMBL/GenBank/DDBJ databases">
        <authorList>
            <consortium name="Pathogen Informatics"/>
            <person name="Doyle S."/>
        </authorList>
    </citation>
    <scope>NUCLEOTIDE SEQUENCE [LARGE SCALE GENOMIC DNA]</scope>
    <source>
        <strain evidence="1 2">NCTC11165</strain>
    </source>
</reference>
<accession>A0A2X1BRF2</accession>
<sequence length="84" mass="9000">MKRWAVLAAAGVISGCGQPLTGDIKADYIESVVSDAKREALRRGKRDALDGFSVRVETSDKFGNEGDAPALSFSWAQADLDKVN</sequence>
<dbReference type="RefSeq" id="WP_128115625.1">
    <property type="nucleotide sequence ID" value="NZ_UAQM01000011.1"/>
</dbReference>
<protein>
    <submittedName>
        <fullName evidence="1">Uncharacterized protein</fullName>
    </submittedName>
</protein>
<name>A0A2X1BRF2_BREDI</name>
<evidence type="ECO:0000313" key="2">
    <source>
        <dbReference type="Proteomes" id="UP000250358"/>
    </source>
</evidence>
<dbReference type="EMBL" id="UAQM01000011">
    <property type="protein sequence ID" value="SPU44231.1"/>
    <property type="molecule type" value="Genomic_DNA"/>
</dbReference>
<gene>
    <name evidence="1" type="ORF">NCTC11165_01633</name>
</gene>
<dbReference type="AlphaFoldDB" id="A0A2X1BRF2"/>